<keyword evidence="2" id="KW-0812">Transmembrane</keyword>
<keyword evidence="2" id="KW-1133">Transmembrane helix</keyword>
<dbReference type="Pfam" id="PF00486">
    <property type="entry name" value="Trans_reg_C"/>
    <property type="match status" value="1"/>
</dbReference>
<feature type="transmembrane region" description="Helical" evidence="2">
    <location>
        <begin position="149"/>
        <end position="171"/>
    </location>
</feature>
<dbReference type="Gene3D" id="1.10.10.10">
    <property type="entry name" value="Winged helix-like DNA-binding domain superfamily/Winged helix DNA-binding domain"/>
    <property type="match status" value="1"/>
</dbReference>
<feature type="domain" description="OmpR/PhoB-type" evidence="3">
    <location>
        <begin position="27"/>
        <end position="99"/>
    </location>
</feature>
<keyword evidence="1" id="KW-0238">DNA-binding</keyword>
<keyword evidence="2" id="KW-0472">Membrane</keyword>
<evidence type="ECO:0000256" key="2">
    <source>
        <dbReference type="SAM" id="Phobius"/>
    </source>
</evidence>
<gene>
    <name evidence="4" type="ORF">OB935_03585</name>
</gene>
<comment type="caution">
    <text evidence="4">The sequence shown here is derived from an EMBL/GenBank/DDBJ whole genome shotgun (WGS) entry which is preliminary data.</text>
</comment>
<keyword evidence="5" id="KW-1185">Reference proteome</keyword>
<evidence type="ECO:0000313" key="5">
    <source>
        <dbReference type="Proteomes" id="UP001168107"/>
    </source>
</evidence>
<evidence type="ECO:0000256" key="1">
    <source>
        <dbReference type="ARBA" id="ARBA00023125"/>
    </source>
</evidence>
<dbReference type="Proteomes" id="UP001168107">
    <property type="component" value="Unassembled WGS sequence"/>
</dbReference>
<dbReference type="InterPro" id="IPR016032">
    <property type="entry name" value="Sig_transdc_resp-reg_C-effctor"/>
</dbReference>
<organism evidence="4 5">
    <name type="scientific">Aeromonas bestiarum</name>
    <dbReference type="NCBI Taxonomy" id="105751"/>
    <lineage>
        <taxon>Bacteria</taxon>
        <taxon>Pseudomonadati</taxon>
        <taxon>Pseudomonadota</taxon>
        <taxon>Gammaproteobacteria</taxon>
        <taxon>Aeromonadales</taxon>
        <taxon>Aeromonadaceae</taxon>
        <taxon>Aeromonas</taxon>
    </lineage>
</organism>
<dbReference type="InterPro" id="IPR036388">
    <property type="entry name" value="WH-like_DNA-bd_sf"/>
</dbReference>
<dbReference type="SMART" id="SM00862">
    <property type="entry name" value="Trans_reg_C"/>
    <property type="match status" value="1"/>
</dbReference>
<dbReference type="EMBL" id="JAOPLL010000001">
    <property type="protein sequence ID" value="MDM5070935.1"/>
    <property type="molecule type" value="Genomic_DNA"/>
</dbReference>
<dbReference type="RefSeq" id="WP_290017231.1">
    <property type="nucleotide sequence ID" value="NZ_JAOPLL010000001.1"/>
</dbReference>
<proteinExistence type="predicted"/>
<name>A0ABT7PV17_9GAMM</name>
<dbReference type="CDD" id="cd00383">
    <property type="entry name" value="trans_reg_C"/>
    <property type="match status" value="1"/>
</dbReference>
<sequence length="269" mass="30549">MRYHINARFIYDATDGSLTQRESVEPDSQLSITANALFYFFLRNTGIISREEVLKKVWDDNGLTSSNSNLNQYLSILRKAFRHYDIDNIIITVSRGYLQLNPEVNIEPIDNAPAPPIEIAPPPSTVTTPEPVLDPAEWQLPLTPRSRGICWYIAGGCMLVFALLLVAFGLLNARDPRPVTLTGIPNNQCELLASDEMLRSVSAAAYGEHFDQVRQRLNISCKPGERFLFFYGDRLETNGLGRVFLAHCAMHEDNPFSYCDNYFYYSWKP</sequence>
<dbReference type="InterPro" id="IPR001867">
    <property type="entry name" value="OmpR/PhoB-type_DNA-bd"/>
</dbReference>
<protein>
    <submittedName>
        <fullName evidence="4">Winged helix-turn-helix domain-containing protein</fullName>
    </submittedName>
</protein>
<dbReference type="SUPFAM" id="SSF46894">
    <property type="entry name" value="C-terminal effector domain of the bipartite response regulators"/>
    <property type="match status" value="1"/>
</dbReference>
<evidence type="ECO:0000259" key="3">
    <source>
        <dbReference type="SMART" id="SM00862"/>
    </source>
</evidence>
<reference evidence="4" key="1">
    <citation type="submission" date="2024-05" db="EMBL/GenBank/DDBJ databases">
        <title>WGS of Aeromonas isolates.</title>
        <authorList>
            <person name="Lee H."/>
        </authorList>
    </citation>
    <scope>NUCLEOTIDE SEQUENCE</scope>
    <source>
        <strain evidence="4">SU58-3</strain>
    </source>
</reference>
<evidence type="ECO:0000313" key="4">
    <source>
        <dbReference type="EMBL" id="MDM5070935.1"/>
    </source>
</evidence>
<accession>A0ABT7PV17</accession>